<accession>A0AAU9M9H2</accession>
<comment type="caution">
    <text evidence="2">The sequence shown here is derived from an EMBL/GenBank/DDBJ whole genome shotgun (WGS) entry which is preliminary data.</text>
</comment>
<keyword evidence="3" id="KW-1185">Reference proteome</keyword>
<dbReference type="PANTHER" id="PTHR31704">
    <property type="entry name" value="MYB/SANT-LIKE DNA-BINDING DOMAIN PROTEIN-RELATED"/>
    <property type="match status" value="1"/>
</dbReference>
<feature type="compositionally biased region" description="Basic residues" evidence="1">
    <location>
        <begin position="104"/>
        <end position="135"/>
    </location>
</feature>
<evidence type="ECO:0000313" key="3">
    <source>
        <dbReference type="Proteomes" id="UP001157418"/>
    </source>
</evidence>
<name>A0AAU9M9H2_9ASTR</name>
<reference evidence="2 3" key="1">
    <citation type="submission" date="2022-01" db="EMBL/GenBank/DDBJ databases">
        <authorList>
            <person name="Xiong W."/>
            <person name="Schranz E."/>
        </authorList>
    </citation>
    <scope>NUCLEOTIDE SEQUENCE [LARGE SCALE GENOMIC DNA]</scope>
</reference>
<dbReference type="PANTHER" id="PTHR31704:SF37">
    <property type="entry name" value="HEAT SHOCK PROTEIN"/>
    <property type="match status" value="1"/>
</dbReference>
<sequence length="135" mass="15683">MRLEIRLSGTRSLIEASHESWEEKIKANKEYAKFRNTDLSIFDEKYALLFRDSIAIGDQTMTPLQFQNNSNLNEKNMEGKGNSDEINLDDNEPLFPSFHESSSTKRKKKKSFSNNRSTKRKICHIVKKHTNVSTK</sequence>
<dbReference type="EMBL" id="CAKMRJ010001112">
    <property type="protein sequence ID" value="CAH1422819.1"/>
    <property type="molecule type" value="Genomic_DNA"/>
</dbReference>
<proteinExistence type="predicted"/>
<evidence type="ECO:0000313" key="2">
    <source>
        <dbReference type="EMBL" id="CAH1422819.1"/>
    </source>
</evidence>
<evidence type="ECO:0000256" key="1">
    <source>
        <dbReference type="SAM" id="MobiDB-lite"/>
    </source>
</evidence>
<protein>
    <submittedName>
        <fullName evidence="2">Uncharacterized protein</fullName>
    </submittedName>
</protein>
<dbReference type="AlphaFoldDB" id="A0AAU9M9H2"/>
<gene>
    <name evidence="2" type="ORF">LVIROSA_LOCUS10128</name>
</gene>
<organism evidence="2 3">
    <name type="scientific">Lactuca virosa</name>
    <dbReference type="NCBI Taxonomy" id="75947"/>
    <lineage>
        <taxon>Eukaryota</taxon>
        <taxon>Viridiplantae</taxon>
        <taxon>Streptophyta</taxon>
        <taxon>Embryophyta</taxon>
        <taxon>Tracheophyta</taxon>
        <taxon>Spermatophyta</taxon>
        <taxon>Magnoliopsida</taxon>
        <taxon>eudicotyledons</taxon>
        <taxon>Gunneridae</taxon>
        <taxon>Pentapetalae</taxon>
        <taxon>asterids</taxon>
        <taxon>campanulids</taxon>
        <taxon>Asterales</taxon>
        <taxon>Asteraceae</taxon>
        <taxon>Cichorioideae</taxon>
        <taxon>Cichorieae</taxon>
        <taxon>Lactucinae</taxon>
        <taxon>Lactuca</taxon>
    </lineage>
</organism>
<dbReference type="Proteomes" id="UP001157418">
    <property type="component" value="Unassembled WGS sequence"/>
</dbReference>
<feature type="region of interest" description="Disordered" evidence="1">
    <location>
        <begin position="69"/>
        <end position="135"/>
    </location>
</feature>